<dbReference type="EMBL" id="MCFF01000014">
    <property type="protein sequence ID" value="ORZ19151.1"/>
    <property type="molecule type" value="Genomic_DNA"/>
</dbReference>
<evidence type="ECO:0000313" key="4">
    <source>
        <dbReference type="Proteomes" id="UP000193648"/>
    </source>
</evidence>
<feature type="compositionally biased region" description="Polar residues" evidence="1">
    <location>
        <begin position="695"/>
        <end position="707"/>
    </location>
</feature>
<feature type="compositionally biased region" description="Basic residues" evidence="1">
    <location>
        <begin position="499"/>
        <end position="509"/>
    </location>
</feature>
<feature type="compositionally biased region" description="Polar residues" evidence="1">
    <location>
        <begin position="512"/>
        <end position="524"/>
    </location>
</feature>
<keyword evidence="4" id="KW-1185">Reference proteome</keyword>
<feature type="compositionally biased region" description="Low complexity" evidence="1">
    <location>
        <begin position="749"/>
        <end position="766"/>
    </location>
</feature>
<feature type="compositionally biased region" description="Basic and acidic residues" evidence="1">
    <location>
        <begin position="488"/>
        <end position="498"/>
    </location>
</feature>
<evidence type="ECO:0000256" key="1">
    <source>
        <dbReference type="SAM" id="MobiDB-lite"/>
    </source>
</evidence>
<dbReference type="Proteomes" id="UP000193648">
    <property type="component" value="Unassembled WGS sequence"/>
</dbReference>
<dbReference type="GeneID" id="33571856"/>
<feature type="compositionally biased region" description="Polar residues" evidence="1">
    <location>
        <begin position="470"/>
        <end position="487"/>
    </location>
</feature>
<accession>A0A1Y2GUP5</accession>
<dbReference type="InParanoid" id="A0A1Y2GUP5"/>
<name>A0A1Y2GUP5_9FUNG</name>
<feature type="compositionally biased region" description="Low complexity" evidence="1">
    <location>
        <begin position="814"/>
        <end position="836"/>
    </location>
</feature>
<comment type="caution">
    <text evidence="3">The sequence shown here is derived from an EMBL/GenBank/DDBJ whole genome shotgun (WGS) entry which is preliminary data.</text>
</comment>
<gene>
    <name evidence="3" type="ORF">BCR41DRAFT_421343</name>
</gene>
<keyword evidence="2" id="KW-0472">Membrane</keyword>
<feature type="transmembrane region" description="Helical" evidence="2">
    <location>
        <begin position="374"/>
        <end position="397"/>
    </location>
</feature>
<dbReference type="SUPFAM" id="SSF117281">
    <property type="entry name" value="Kelch motif"/>
    <property type="match status" value="1"/>
</dbReference>
<reference evidence="3 4" key="1">
    <citation type="submission" date="2016-07" db="EMBL/GenBank/DDBJ databases">
        <title>Pervasive Adenine N6-methylation of Active Genes in Fungi.</title>
        <authorList>
            <consortium name="DOE Joint Genome Institute"/>
            <person name="Mondo S.J."/>
            <person name="Dannebaum R.O."/>
            <person name="Kuo R.C."/>
            <person name="Labutti K."/>
            <person name="Haridas S."/>
            <person name="Kuo A."/>
            <person name="Salamov A."/>
            <person name="Ahrendt S.R."/>
            <person name="Lipzen A."/>
            <person name="Sullivan W."/>
            <person name="Andreopoulos W.B."/>
            <person name="Clum A."/>
            <person name="Lindquist E."/>
            <person name="Daum C."/>
            <person name="Ramamoorthy G.K."/>
            <person name="Gryganskyi A."/>
            <person name="Culley D."/>
            <person name="Magnuson J.K."/>
            <person name="James T.Y."/>
            <person name="O'Malley M.A."/>
            <person name="Stajich J.E."/>
            <person name="Spatafora J.W."/>
            <person name="Visel A."/>
            <person name="Grigoriev I.V."/>
        </authorList>
    </citation>
    <scope>NUCLEOTIDE SEQUENCE [LARGE SCALE GENOMIC DNA]</scope>
    <source>
        <strain evidence="3 4">NRRL 3116</strain>
    </source>
</reference>
<evidence type="ECO:0000313" key="3">
    <source>
        <dbReference type="EMBL" id="ORZ19151.1"/>
    </source>
</evidence>
<dbReference type="OrthoDB" id="2407093at2759"/>
<feature type="region of interest" description="Disordered" evidence="1">
    <location>
        <begin position="873"/>
        <end position="912"/>
    </location>
</feature>
<feature type="compositionally biased region" description="Basic and acidic residues" evidence="1">
    <location>
        <begin position="731"/>
        <end position="747"/>
    </location>
</feature>
<proteinExistence type="predicted"/>
<dbReference type="InterPro" id="IPR015915">
    <property type="entry name" value="Kelch-typ_b-propeller"/>
</dbReference>
<feature type="compositionally biased region" description="Polar residues" evidence="1">
    <location>
        <begin position="769"/>
        <end position="780"/>
    </location>
</feature>
<feature type="region of interest" description="Disordered" evidence="1">
    <location>
        <begin position="599"/>
        <end position="860"/>
    </location>
</feature>
<dbReference type="RefSeq" id="XP_021882319.1">
    <property type="nucleotide sequence ID" value="XM_022030013.1"/>
</dbReference>
<feature type="compositionally biased region" description="Low complexity" evidence="1">
    <location>
        <begin position="624"/>
        <end position="641"/>
    </location>
</feature>
<keyword evidence="2" id="KW-1133">Transmembrane helix</keyword>
<sequence length="912" mass="99094">MTSLPSFPSPCIAPDNTGQNAYLFGSPSIGVLEAYSLDLADPLIPKAKPISSTRSNSNTAGSVPMWDSRHSLGCYAYLGDSPTNNSPITIIQFGSGSTIQALFYPNGTWISSIEFVGAEAGTRTAAQVDYFSPKFFSMVGSTNGWSRFLARTLSEGTAATFSWRDIRVGNTVQAGSQDLTLVGSESSHLLLTVGAIVQDRNNLSNGLLFTFDQSGSTGTVYQAMGNIRPDHNITSTELPVDLKRINTVDLGSIRLTSEAVPLTSAFAAFIVDRGRNGTVLIYSIDPRSSTYRLVESSANSMAPLFLSNQSIASLNSKIIIYGGIARDDSGSVTITKSVHVFDVISGTWSGPSLIDPSTAAGTDGHKKLGRLSGAIIGGTVAGVAILIVVCFVVWRMWGRKVLTDNKAEETLRKNKQDLDITDNKNRDAMAKMLNMERKSQSTTKNKKTTQRPRNPRHNESSATLMEILETTPNTPKNPRRQGNSINETRSHQRTDGHRQSSHRHSRPGRASRQASTYSVQSKSSVGHISLFPEASSIYLVDSPPMIPPPTPMIPSAYTTSAVDACQQQHRDHTYAGASSVTSPAATNSRKTLVYKMNVPDDYDDRQPLHHQNSLSDEQRSYQKTPVTTAASSDSPASAVTSWEAGVEQESRYRPFNTPSSENVRQLDSRSHQYPHSTSYSSSPATTPMTVKGATAPNSLSSGKTNGISHKKNVRAYSRPKTDLVKASTSDGDPHFNSRAFKVGDKDSNSPLQQYRQQIQPSSSPPSVLMQITSPASTIGVSASSSSSSSHQGKYAGANTQFTESFPMPPKSRSSRTSTSPKSLSQSSFSSSTSSTRRQQHRKPYQAVSVSPQAPKQQQQQYIDWYQQQQYIQYQQQMRAAAEADGFIPESPKTPKTPKLDSLPRPIPRESKK</sequence>
<keyword evidence="2" id="KW-0812">Transmembrane</keyword>
<protein>
    <submittedName>
        <fullName evidence="3">Uncharacterized protein</fullName>
    </submittedName>
</protein>
<organism evidence="3 4">
    <name type="scientific">Lobosporangium transversale</name>
    <dbReference type="NCBI Taxonomy" id="64571"/>
    <lineage>
        <taxon>Eukaryota</taxon>
        <taxon>Fungi</taxon>
        <taxon>Fungi incertae sedis</taxon>
        <taxon>Mucoromycota</taxon>
        <taxon>Mortierellomycotina</taxon>
        <taxon>Mortierellomycetes</taxon>
        <taxon>Mortierellales</taxon>
        <taxon>Mortierellaceae</taxon>
        <taxon>Lobosporangium</taxon>
    </lineage>
</organism>
<feature type="compositionally biased region" description="Low complexity" evidence="1">
    <location>
        <begin position="671"/>
        <end position="687"/>
    </location>
</feature>
<evidence type="ECO:0000256" key="2">
    <source>
        <dbReference type="SAM" id="Phobius"/>
    </source>
</evidence>
<feature type="compositionally biased region" description="Basic residues" evidence="1">
    <location>
        <begin position="444"/>
        <end position="455"/>
    </location>
</feature>
<dbReference type="AlphaFoldDB" id="A0A1Y2GUP5"/>
<feature type="region of interest" description="Disordered" evidence="1">
    <location>
        <begin position="434"/>
        <end position="524"/>
    </location>
</feature>